<name>A0A9P5CCS1_9HYPO</name>
<dbReference type="InterPro" id="IPR012734">
    <property type="entry name" value="DhaK_ATP"/>
</dbReference>
<comment type="pathway">
    <text evidence="2">Polyol metabolism; glycerol fermentation; glycerone phosphate from glycerol (oxidative route): step 2/2.</text>
</comment>
<comment type="similarity">
    <text evidence="3">Belongs to the dihydroxyacetone kinase (DAK) family.</text>
</comment>
<dbReference type="Gene3D" id="3.40.50.10440">
    <property type="entry name" value="Dihydroxyacetone kinase, domain 1"/>
    <property type="match status" value="1"/>
</dbReference>
<proteinExistence type="inferred from homology"/>
<dbReference type="SUPFAM" id="SSF101473">
    <property type="entry name" value="DhaL-like"/>
    <property type="match status" value="1"/>
</dbReference>
<gene>
    <name evidence="15" type="ORF">CFAM422_004780</name>
</gene>
<comment type="function">
    <text evidence="1">Catalyzes both the phosphorylation of dihydroxyacetone and of glyceraldehyde.</text>
</comment>
<evidence type="ECO:0000256" key="12">
    <source>
        <dbReference type="PIRSR" id="PIRSR612734-2"/>
    </source>
</evidence>
<dbReference type="Pfam" id="PF02734">
    <property type="entry name" value="Dak2"/>
    <property type="match status" value="1"/>
</dbReference>
<comment type="catalytic activity">
    <reaction evidence="9">
        <text>D-glyceraldehyde + ATP = D-glyceraldehyde 3-phosphate + ADP + H(+)</text>
        <dbReference type="Rhea" id="RHEA:13941"/>
        <dbReference type="ChEBI" id="CHEBI:15378"/>
        <dbReference type="ChEBI" id="CHEBI:17378"/>
        <dbReference type="ChEBI" id="CHEBI:30616"/>
        <dbReference type="ChEBI" id="CHEBI:59776"/>
        <dbReference type="ChEBI" id="CHEBI:456216"/>
        <dbReference type="EC" id="2.7.1.28"/>
    </reaction>
</comment>
<feature type="domain" description="DhaK" evidence="14">
    <location>
        <begin position="8"/>
        <end position="338"/>
    </location>
</feature>
<dbReference type="PANTHER" id="PTHR28629">
    <property type="entry name" value="TRIOKINASE/FMN CYCLASE"/>
    <property type="match status" value="1"/>
</dbReference>
<feature type="binding site" evidence="12">
    <location>
        <begin position="53"/>
        <end position="56"/>
    </location>
    <ligand>
        <name>substrate</name>
    </ligand>
</feature>
<keyword evidence="4" id="KW-0808">Transferase</keyword>
<evidence type="ECO:0000256" key="1">
    <source>
        <dbReference type="ARBA" id="ARBA00003264"/>
    </source>
</evidence>
<reference evidence="15 16" key="1">
    <citation type="submission" date="2018-06" db="EMBL/GenBank/DDBJ databases">
        <title>Genome analysis of cellulolytic fungus Trichoderma lentiforme CFAM-422.</title>
        <authorList>
            <person name="Steindorff A.S."/>
            <person name="Formighieri E.F."/>
            <person name="Midorikawa G.E.O."/>
            <person name="Tamietti M.S."/>
            <person name="Ramos E.Z."/>
            <person name="Silva A.S."/>
            <person name="Bon E.P.S."/>
            <person name="Mendes T.D."/>
            <person name="Damaso M.C.T."/>
            <person name="Favaro L.C.L."/>
        </authorList>
    </citation>
    <scope>NUCLEOTIDE SEQUENCE [LARGE SCALE GENOMIC DNA]</scope>
    <source>
        <strain evidence="15 16">CFAM-422</strain>
    </source>
</reference>
<keyword evidence="5" id="KW-0547">Nucleotide-binding</keyword>
<dbReference type="EMBL" id="QLNT01000007">
    <property type="protein sequence ID" value="KAF3072946.1"/>
    <property type="molecule type" value="Genomic_DNA"/>
</dbReference>
<dbReference type="InterPro" id="IPR004007">
    <property type="entry name" value="DhaL_dom"/>
</dbReference>
<evidence type="ECO:0000259" key="14">
    <source>
        <dbReference type="PROSITE" id="PS51481"/>
    </source>
</evidence>
<dbReference type="Gene3D" id="1.25.40.340">
    <property type="match status" value="1"/>
</dbReference>
<dbReference type="PANTHER" id="PTHR28629:SF14">
    <property type="entry name" value="DIHYDROXYACETONE KINASE 1"/>
    <property type="match status" value="1"/>
</dbReference>
<feature type="domain" description="DhaL" evidence="13">
    <location>
        <begin position="378"/>
        <end position="573"/>
    </location>
</feature>
<feature type="active site" description="Tele-hemiaminal-histidine intermediate" evidence="11">
    <location>
        <position position="220"/>
    </location>
</feature>
<evidence type="ECO:0000256" key="7">
    <source>
        <dbReference type="ARBA" id="ARBA00022798"/>
    </source>
</evidence>
<evidence type="ECO:0000256" key="4">
    <source>
        <dbReference type="ARBA" id="ARBA00022679"/>
    </source>
</evidence>
<evidence type="ECO:0000313" key="15">
    <source>
        <dbReference type="EMBL" id="KAF3072946.1"/>
    </source>
</evidence>
<dbReference type="Pfam" id="PF02733">
    <property type="entry name" value="Dak1"/>
    <property type="match status" value="1"/>
</dbReference>
<evidence type="ECO:0000313" key="16">
    <source>
        <dbReference type="Proteomes" id="UP000801864"/>
    </source>
</evidence>
<dbReference type="SMART" id="SM01120">
    <property type="entry name" value="Dak2"/>
    <property type="match status" value="1"/>
</dbReference>
<keyword evidence="8" id="KW-0067">ATP-binding</keyword>
<evidence type="ECO:0000256" key="8">
    <source>
        <dbReference type="ARBA" id="ARBA00022840"/>
    </source>
</evidence>
<dbReference type="PROSITE" id="PS51480">
    <property type="entry name" value="DHAL"/>
    <property type="match status" value="1"/>
</dbReference>
<dbReference type="NCBIfam" id="TIGR02361">
    <property type="entry name" value="dak_ATP"/>
    <property type="match status" value="1"/>
</dbReference>
<dbReference type="Proteomes" id="UP000801864">
    <property type="component" value="Unassembled WGS sequence"/>
</dbReference>
<dbReference type="InterPro" id="IPR050861">
    <property type="entry name" value="Dihydroxyacetone_Kinase"/>
</dbReference>
<feature type="binding site" evidence="12">
    <location>
        <position position="104"/>
    </location>
    <ligand>
        <name>substrate</name>
    </ligand>
</feature>
<protein>
    <submittedName>
        <fullName evidence="15">Dihydroxyacetone kinase 1</fullName>
    </submittedName>
</protein>
<evidence type="ECO:0000256" key="2">
    <source>
        <dbReference type="ARBA" id="ARBA00004778"/>
    </source>
</evidence>
<dbReference type="AlphaFoldDB" id="A0A9P5CCS1"/>
<dbReference type="GO" id="GO:0019563">
    <property type="term" value="P:glycerol catabolic process"/>
    <property type="evidence" value="ECO:0007669"/>
    <property type="project" value="TreeGrafter"/>
</dbReference>
<dbReference type="GO" id="GO:0050354">
    <property type="term" value="F:triokinase activity"/>
    <property type="evidence" value="ECO:0007669"/>
    <property type="project" value="UniProtKB-EC"/>
</dbReference>
<dbReference type="FunFam" id="3.30.1180.20:FF:000001">
    <property type="entry name" value="Dihydroxyacetone kinase 1"/>
    <property type="match status" value="1"/>
</dbReference>
<evidence type="ECO:0000256" key="10">
    <source>
        <dbReference type="ARBA" id="ARBA00048898"/>
    </source>
</evidence>
<comment type="catalytic activity">
    <reaction evidence="10">
        <text>dihydroxyacetone + ATP = dihydroxyacetone phosphate + ADP + H(+)</text>
        <dbReference type="Rhea" id="RHEA:15773"/>
        <dbReference type="ChEBI" id="CHEBI:15378"/>
        <dbReference type="ChEBI" id="CHEBI:16016"/>
        <dbReference type="ChEBI" id="CHEBI:30616"/>
        <dbReference type="ChEBI" id="CHEBI:57642"/>
        <dbReference type="ChEBI" id="CHEBI:456216"/>
        <dbReference type="EC" id="2.7.1.29"/>
    </reaction>
</comment>
<dbReference type="Gene3D" id="3.30.1180.20">
    <property type="entry name" value="Dihydroxyacetone kinase, domain 2"/>
    <property type="match status" value="1"/>
</dbReference>
<evidence type="ECO:0000256" key="5">
    <source>
        <dbReference type="ARBA" id="ARBA00022741"/>
    </source>
</evidence>
<keyword evidence="7" id="KW-0319">Glycerol metabolism</keyword>
<dbReference type="GO" id="GO:0005829">
    <property type="term" value="C:cytosol"/>
    <property type="evidence" value="ECO:0007669"/>
    <property type="project" value="TreeGrafter"/>
</dbReference>
<dbReference type="SUPFAM" id="SSF82549">
    <property type="entry name" value="DAK1/DegV-like"/>
    <property type="match status" value="1"/>
</dbReference>
<feature type="binding site" evidence="12">
    <location>
        <position position="109"/>
    </location>
    <ligand>
        <name>substrate</name>
    </ligand>
</feature>
<dbReference type="FunFam" id="1.25.40.340:FF:000001">
    <property type="entry name" value="Dihydroxyacetone kinase 1"/>
    <property type="match status" value="1"/>
</dbReference>
<dbReference type="PROSITE" id="PS51481">
    <property type="entry name" value="DHAK"/>
    <property type="match status" value="1"/>
</dbReference>
<sequence>MVRSFYDNAEALVLDGLESIALLRSDISLDQATKTIWLHDRKSSQVALISGGGAGHEPAHAGYVGDGMLTAAVSGFVFASPSVAQILSAITRVAGPAGVLLIIKNYTGDVFHFRLAAEKARVALGIPVEVLTVGDDVSVGRRKSGKVGRRGLAGTVLVHKILGTCSRDTGAQLSKLLELGNEVVSNLVTAGVSLEHVQIPGRDAIPAAVDDQVELGMGIHNEPGCLLLNPRPPLANIINMMLDQLLDTKDEDRAYVNFADAQHVVLMVNNLGGLSPLEFGGITGRVIQALKTRNIVPTLVLSGTYMTSLNGPGFSITLLKATSEMVGYLEAPTNAAGWGTLNVSRLHDKPPTEAVAQINLEDGHAKAVESSGIAFDSATFKRAILRSCQNVIDAEPLITQYDTLVGDGDCGVTLSRGARAAMSRVNEISDPNDVVSTINKLAGIMETDLDGTSGAIYSIFFTALAAELRATTSSSMSHEAWVQAANRSLDKLQQATPARQGDRTLMDALEPFIKSLVQGKSLADAVAAAKAGMEATKGMKASLGRAVYVPENILERMELFVFWKDLKPQLMSEEPEIYALEVDRFTE</sequence>
<dbReference type="FunFam" id="3.40.50.10440:FF:000001">
    <property type="entry name" value="Dihydroxyacetone kinase, DhaK subunit"/>
    <property type="match status" value="1"/>
</dbReference>
<dbReference type="GO" id="GO:0004371">
    <property type="term" value="F:glycerone kinase activity"/>
    <property type="evidence" value="ECO:0007669"/>
    <property type="project" value="UniProtKB-EC"/>
</dbReference>
<accession>A0A9P5CCS1</accession>
<comment type="caution">
    <text evidence="15">The sequence shown here is derived from an EMBL/GenBank/DDBJ whole genome shotgun (WGS) entry which is preliminary data.</text>
</comment>
<dbReference type="InterPro" id="IPR036117">
    <property type="entry name" value="DhaL_dom_sf"/>
</dbReference>
<evidence type="ECO:0000256" key="6">
    <source>
        <dbReference type="ARBA" id="ARBA00022777"/>
    </source>
</evidence>
<evidence type="ECO:0000256" key="9">
    <source>
        <dbReference type="ARBA" id="ARBA00047974"/>
    </source>
</evidence>
<evidence type="ECO:0000256" key="3">
    <source>
        <dbReference type="ARBA" id="ARBA00008757"/>
    </source>
</evidence>
<dbReference type="InterPro" id="IPR004006">
    <property type="entry name" value="DhaK_dom"/>
</dbReference>
<keyword evidence="16" id="KW-1185">Reference proteome</keyword>
<evidence type="ECO:0000256" key="11">
    <source>
        <dbReference type="PIRSR" id="PIRSR612734-1"/>
    </source>
</evidence>
<evidence type="ECO:0000259" key="13">
    <source>
        <dbReference type="PROSITE" id="PS51480"/>
    </source>
</evidence>
<keyword evidence="6 15" id="KW-0418">Kinase</keyword>
<dbReference type="GO" id="GO:0005524">
    <property type="term" value="F:ATP binding"/>
    <property type="evidence" value="ECO:0007669"/>
    <property type="project" value="UniProtKB-KW"/>
</dbReference>
<organism evidence="15 16">
    <name type="scientific">Trichoderma lentiforme</name>
    <dbReference type="NCBI Taxonomy" id="1567552"/>
    <lineage>
        <taxon>Eukaryota</taxon>
        <taxon>Fungi</taxon>
        <taxon>Dikarya</taxon>
        <taxon>Ascomycota</taxon>
        <taxon>Pezizomycotina</taxon>
        <taxon>Sordariomycetes</taxon>
        <taxon>Hypocreomycetidae</taxon>
        <taxon>Hypocreales</taxon>
        <taxon>Hypocreaceae</taxon>
        <taxon>Trichoderma</taxon>
    </lineage>
</organism>